<accession>A0A1H6R0G2</accession>
<dbReference type="InterPro" id="IPR012902">
    <property type="entry name" value="N_methyl_site"/>
</dbReference>
<protein>
    <submittedName>
        <fullName evidence="2">Prepilin-type N-terminal cleavage/methylation domain-containing protein</fullName>
    </submittedName>
</protein>
<dbReference type="STRING" id="64971.SAMN05421831_102174"/>
<keyword evidence="1" id="KW-1133">Transmembrane helix</keyword>
<keyword evidence="1" id="KW-0472">Membrane</keyword>
<dbReference type="OrthoDB" id="6121517at2"/>
<keyword evidence="3" id="KW-1185">Reference proteome</keyword>
<dbReference type="RefSeq" id="WP_093308518.1">
    <property type="nucleotide sequence ID" value="NZ_FNYH01000002.1"/>
</dbReference>
<name>A0A1H6R0G2_9GAMM</name>
<dbReference type="EMBL" id="FNYH01000002">
    <property type="protein sequence ID" value="SEI46724.1"/>
    <property type="molecule type" value="Genomic_DNA"/>
</dbReference>
<evidence type="ECO:0000256" key="1">
    <source>
        <dbReference type="SAM" id="Phobius"/>
    </source>
</evidence>
<evidence type="ECO:0000313" key="2">
    <source>
        <dbReference type="EMBL" id="SEI46724.1"/>
    </source>
</evidence>
<keyword evidence="1" id="KW-0812">Transmembrane</keyword>
<dbReference type="Pfam" id="PF07963">
    <property type="entry name" value="N_methyl"/>
    <property type="match status" value="1"/>
</dbReference>
<reference evidence="3" key="1">
    <citation type="submission" date="2016-10" db="EMBL/GenBank/DDBJ databases">
        <authorList>
            <person name="Varghese N."/>
            <person name="Submissions S."/>
        </authorList>
    </citation>
    <scope>NUCLEOTIDE SEQUENCE [LARGE SCALE GENOMIC DNA]</scope>
    <source>
        <strain evidence="3">DSM 7165</strain>
    </source>
</reference>
<proteinExistence type="predicted"/>
<organism evidence="2 3">
    <name type="scientific">Allopseudospirillum japonicum</name>
    <dbReference type="NCBI Taxonomy" id="64971"/>
    <lineage>
        <taxon>Bacteria</taxon>
        <taxon>Pseudomonadati</taxon>
        <taxon>Pseudomonadota</taxon>
        <taxon>Gammaproteobacteria</taxon>
        <taxon>Oceanospirillales</taxon>
        <taxon>Oceanospirillaceae</taxon>
        <taxon>Allopseudospirillum</taxon>
    </lineage>
</organism>
<dbReference type="NCBIfam" id="TIGR02532">
    <property type="entry name" value="IV_pilin_GFxxxE"/>
    <property type="match status" value="1"/>
</dbReference>
<dbReference type="AlphaFoldDB" id="A0A1H6R0G2"/>
<evidence type="ECO:0000313" key="3">
    <source>
        <dbReference type="Proteomes" id="UP000242999"/>
    </source>
</evidence>
<dbReference type="Proteomes" id="UP000242999">
    <property type="component" value="Unassembled WGS sequence"/>
</dbReference>
<feature type="transmembrane region" description="Helical" evidence="1">
    <location>
        <begin position="12"/>
        <end position="30"/>
    </location>
</feature>
<gene>
    <name evidence="2" type="ORF">SAMN05421831_102174</name>
</gene>
<sequence>MRATKGFTLLEMLVALVLSVLIMAALGGVLKQVEQSWRRLGFVLFGPEIWQTQAEHLSQRFYTAWLYPLYNDRSVFFDGQAQQVFWVSRITGVQPGQAADSPVQEAPWLYGLRIQENGQQMHLQMARAPVYTQASPEILAEETLWTDILAAQRIELAYWIEENKQLNLPAALFNTWNAGQYPRLPDAVRLRYRLEANAPWQTWWFPLGERHTGITQSAEPSR</sequence>
<dbReference type="PROSITE" id="PS00409">
    <property type="entry name" value="PROKAR_NTER_METHYL"/>
    <property type="match status" value="1"/>
</dbReference>